<evidence type="ECO:0000256" key="2">
    <source>
        <dbReference type="SAM" id="Phobius"/>
    </source>
</evidence>
<sequence>MLDYLALFFLLFACIVIFYAVIAIHDIPYEIAKKRNHPHLEAIHYAGWVSLFTLHVIWPFLWIWATLWHKENGWGNGNRQKEKALFLGVENLTKQLPELEKQNLKLETELATLRQELKGLTQKLAQLENKQHKSEE</sequence>
<evidence type="ECO:0000313" key="4">
    <source>
        <dbReference type="Proteomes" id="UP000188728"/>
    </source>
</evidence>
<keyword evidence="2" id="KW-0812">Transmembrane</keyword>
<dbReference type="Pfam" id="PF11742">
    <property type="entry name" value="DUF3302"/>
    <property type="match status" value="1"/>
</dbReference>
<feature type="transmembrane region" description="Helical" evidence="2">
    <location>
        <begin position="45"/>
        <end position="65"/>
    </location>
</feature>
<dbReference type="InterPro" id="IPR011223">
    <property type="entry name" value="UCP028770"/>
</dbReference>
<comment type="caution">
    <text evidence="3">The sequence shown here is derived from an EMBL/GenBank/DDBJ whole genome shotgun (WGS) entry which is preliminary data.</text>
</comment>
<reference evidence="3 4" key="1">
    <citation type="submission" date="2016-10" db="EMBL/GenBank/DDBJ databases">
        <title>Rodentibacter gen. nov. and new species.</title>
        <authorList>
            <person name="Christensen H."/>
        </authorList>
    </citation>
    <scope>NUCLEOTIDE SEQUENCE [LARGE SCALE GENOMIC DNA]</scope>
    <source>
        <strain evidence="3 4">H1983213011</strain>
    </source>
</reference>
<evidence type="ECO:0008006" key="5">
    <source>
        <dbReference type="Google" id="ProtNLM"/>
    </source>
</evidence>
<feature type="coiled-coil region" evidence="1">
    <location>
        <begin position="89"/>
        <end position="130"/>
    </location>
</feature>
<proteinExistence type="predicted"/>
<protein>
    <recommendedName>
        <fullName evidence="5">GTPase</fullName>
    </recommendedName>
</protein>
<feature type="transmembrane region" description="Helical" evidence="2">
    <location>
        <begin position="6"/>
        <end position="24"/>
    </location>
</feature>
<keyword evidence="1" id="KW-0175">Coiled coil</keyword>
<name>A0A1V3IM98_9PAST</name>
<keyword evidence="2" id="KW-1133">Transmembrane helix</keyword>
<gene>
    <name evidence="3" type="ORF">BKK51_11895</name>
</gene>
<dbReference type="AlphaFoldDB" id="A0A1V3IM98"/>
<evidence type="ECO:0000313" key="3">
    <source>
        <dbReference type="EMBL" id="OOF43291.1"/>
    </source>
</evidence>
<organism evidence="3 4">
    <name type="scientific">Rodentibacter trehalosifermentans</name>
    <dbReference type="NCBI Taxonomy" id="1908263"/>
    <lineage>
        <taxon>Bacteria</taxon>
        <taxon>Pseudomonadati</taxon>
        <taxon>Pseudomonadota</taxon>
        <taxon>Gammaproteobacteria</taxon>
        <taxon>Pasteurellales</taxon>
        <taxon>Pasteurellaceae</taxon>
        <taxon>Rodentibacter</taxon>
    </lineage>
</organism>
<dbReference type="EMBL" id="MLHK01000076">
    <property type="protein sequence ID" value="OOF43291.1"/>
    <property type="molecule type" value="Genomic_DNA"/>
</dbReference>
<keyword evidence="2" id="KW-0472">Membrane</keyword>
<dbReference type="Proteomes" id="UP000188728">
    <property type="component" value="Unassembled WGS sequence"/>
</dbReference>
<evidence type="ECO:0000256" key="1">
    <source>
        <dbReference type="SAM" id="Coils"/>
    </source>
</evidence>
<accession>A0A1V3IM98</accession>